<reference evidence="2 3" key="1">
    <citation type="submission" date="2020-06" db="EMBL/GenBank/DDBJ databases">
        <title>Methanofollis fontis sp. nov., a methanogen isolated from marine sediments near a cold seep at Four-Way Closure Ridge offshore southwestern Taiwan.</title>
        <authorList>
            <person name="Chen S.-C."/>
            <person name="Teng N.-H."/>
            <person name="Lin Y.-S."/>
            <person name="Lai M.-C."/>
            <person name="Chen H.-H."/>
            <person name="Wang C.-C."/>
        </authorList>
    </citation>
    <scope>NUCLEOTIDE SEQUENCE [LARGE SCALE GENOMIC DNA]</scope>
    <source>
        <strain evidence="2 3">DSM 2702</strain>
    </source>
</reference>
<dbReference type="OrthoDB" id="376559at2157"/>
<evidence type="ECO:0000259" key="1">
    <source>
        <dbReference type="Pfam" id="PF00350"/>
    </source>
</evidence>
<dbReference type="InterPro" id="IPR027417">
    <property type="entry name" value="P-loop_NTPase"/>
</dbReference>
<dbReference type="Pfam" id="PF00350">
    <property type="entry name" value="Dynamin_N"/>
    <property type="match status" value="1"/>
</dbReference>
<dbReference type="CDD" id="cd09912">
    <property type="entry name" value="DLP_2"/>
    <property type="match status" value="1"/>
</dbReference>
<dbReference type="InterPro" id="IPR045063">
    <property type="entry name" value="Dynamin_N"/>
</dbReference>
<organism evidence="2 3">
    <name type="scientific">Methanofollis tationis</name>
    <dbReference type="NCBI Taxonomy" id="81417"/>
    <lineage>
        <taxon>Archaea</taxon>
        <taxon>Methanobacteriati</taxon>
        <taxon>Methanobacteriota</taxon>
        <taxon>Stenosarchaea group</taxon>
        <taxon>Methanomicrobia</taxon>
        <taxon>Methanomicrobiales</taxon>
        <taxon>Methanomicrobiaceae</taxon>
        <taxon>Methanofollis</taxon>
    </lineage>
</organism>
<feature type="domain" description="Dynamin N-terminal" evidence="1">
    <location>
        <begin position="46"/>
        <end position="210"/>
    </location>
</feature>
<dbReference type="SUPFAM" id="SSF52540">
    <property type="entry name" value="P-loop containing nucleoside triphosphate hydrolases"/>
    <property type="match status" value="1"/>
</dbReference>
<dbReference type="PANTHER" id="PTHR43681">
    <property type="entry name" value="TRANSMEMBRANE GTPASE FZO"/>
    <property type="match status" value="1"/>
</dbReference>
<sequence length="579" mass="65012">MQPPSHRPDQLDAAISRVRDLGPAYAPYEKRLLTLASRMAAGRFHLAVLGQFKRGKSTLLNALIGEDVLPSSVIPLTAVPTFIVHGDGRSVRVCFLDKTADRVVRAGSAGEMKQALLDYVAEDRNPRNEKRVSYVEITHPAPLLRDVVLIDTPGIGSTHRHNTEMTLNFLSRCDAALFMVSADPPITEAEVAFLREVQGTISRLFFLLNKVDYLTPEEQETAVSFLRGVLAAEIGGDVTIFPVSARTALRARQSGDEEAWRQSGLGAVLDHLVAFLVHEKQDVLREAMGRRAREVLAELQFQIELALRAREIPLEDLEEKRRLFEATIREAEERRQEITDGVEGDRRRVTAFLEAEAERLRTTATAHLVAVAAEASPDLDEKAAADALAAFIPDYFAGLLGETTAAVDRELAARLQRHRDRIDDLVETVRREAAALFALPYPDRPKGEVYVIEREPFWVSRKHWSSVLSPVAADLIERALPRGMRERRIRERLSRQIESLVLHNVENLRWATLQNIDAAFRRFREDRETDLDEAIQVTGGAIRAASERRREEIEETAEEIGRLKQALAIVTESDQTTTR</sequence>
<comment type="caution">
    <text evidence="2">The sequence shown here is derived from an EMBL/GenBank/DDBJ whole genome shotgun (WGS) entry which is preliminary data.</text>
</comment>
<proteinExistence type="predicted"/>
<dbReference type="PANTHER" id="PTHR43681:SF1">
    <property type="entry name" value="SARCALUMENIN"/>
    <property type="match status" value="1"/>
</dbReference>
<name>A0A7K4HPC1_9EURY</name>
<keyword evidence="3" id="KW-1185">Reference proteome</keyword>
<dbReference type="AlphaFoldDB" id="A0A7K4HPC1"/>
<dbReference type="Proteomes" id="UP000570823">
    <property type="component" value="Unassembled WGS sequence"/>
</dbReference>
<evidence type="ECO:0000313" key="3">
    <source>
        <dbReference type="Proteomes" id="UP000570823"/>
    </source>
</evidence>
<dbReference type="InterPro" id="IPR051943">
    <property type="entry name" value="TRAFAC_Dynamin-like_GTPase"/>
</dbReference>
<gene>
    <name evidence="2" type="ORF">HWN36_07290</name>
</gene>
<accession>A0A7K4HPC1</accession>
<evidence type="ECO:0000313" key="2">
    <source>
        <dbReference type="EMBL" id="NVO67116.1"/>
    </source>
</evidence>
<dbReference type="EMBL" id="JABXWR010000001">
    <property type="protein sequence ID" value="NVO67116.1"/>
    <property type="molecule type" value="Genomic_DNA"/>
</dbReference>
<dbReference type="Gene3D" id="3.40.50.300">
    <property type="entry name" value="P-loop containing nucleotide triphosphate hydrolases"/>
    <property type="match status" value="1"/>
</dbReference>
<dbReference type="RefSeq" id="WP_176788742.1">
    <property type="nucleotide sequence ID" value="NZ_JABXWR010000001.1"/>
</dbReference>
<protein>
    <submittedName>
        <fullName evidence="2">Dynamin family protein</fullName>
    </submittedName>
</protein>